<feature type="region of interest" description="Disordered" evidence="12">
    <location>
        <begin position="77"/>
        <end position="113"/>
    </location>
</feature>
<dbReference type="CDD" id="cd12193">
    <property type="entry name" value="bZIP_GCN4"/>
    <property type="match status" value="1"/>
</dbReference>
<feature type="region of interest" description="Disordered" evidence="12">
    <location>
        <begin position="40"/>
        <end position="65"/>
    </location>
</feature>
<dbReference type="FunFam" id="3.30.160.60:FF:001491">
    <property type="entry name" value="Cross-pathway control protein A"/>
    <property type="match status" value="1"/>
</dbReference>
<dbReference type="InterPro" id="IPR004827">
    <property type="entry name" value="bZIP"/>
</dbReference>
<reference evidence="14" key="3">
    <citation type="submission" date="2011-03" db="EMBL/GenBank/DDBJ databases">
        <title>Annotation of Magnaporthe poae ATCC 64411.</title>
        <authorList>
            <person name="Ma L.-J."/>
            <person name="Dead R."/>
            <person name="Young S.K."/>
            <person name="Zeng Q."/>
            <person name="Gargeya S."/>
            <person name="Fitzgerald M."/>
            <person name="Haas B."/>
            <person name="Abouelleil A."/>
            <person name="Alvarado L."/>
            <person name="Arachchi H.M."/>
            <person name="Berlin A."/>
            <person name="Brown A."/>
            <person name="Chapman S.B."/>
            <person name="Chen Z."/>
            <person name="Dunbar C."/>
            <person name="Freedman E."/>
            <person name="Gearin G."/>
            <person name="Gellesch M."/>
            <person name="Goldberg J."/>
            <person name="Griggs A."/>
            <person name="Gujja S."/>
            <person name="Heiman D."/>
            <person name="Howarth C."/>
            <person name="Larson L."/>
            <person name="Lui A."/>
            <person name="MacDonald P.J.P."/>
            <person name="Mehta T."/>
            <person name="Montmayeur A."/>
            <person name="Murphy C."/>
            <person name="Neiman D."/>
            <person name="Pearson M."/>
            <person name="Priest M."/>
            <person name="Roberts A."/>
            <person name="Saif S."/>
            <person name="Shea T."/>
            <person name="Shenoy N."/>
            <person name="Sisk P."/>
            <person name="Stolte C."/>
            <person name="Sykes S."/>
            <person name="Yandava C."/>
            <person name="Wortman J."/>
            <person name="Nusbaum C."/>
            <person name="Birren B."/>
        </authorList>
    </citation>
    <scope>NUCLEOTIDE SEQUENCE</scope>
    <source>
        <strain evidence="14">ATCC 64411</strain>
    </source>
</reference>
<evidence type="ECO:0000256" key="3">
    <source>
        <dbReference type="ARBA" id="ARBA00022605"/>
    </source>
</evidence>
<dbReference type="Proteomes" id="UP000011715">
    <property type="component" value="Unassembled WGS sequence"/>
</dbReference>
<sequence>MPQSPQTKPPATSIKMFHSFGSSSNTVTIPAQDYNVFTTDSQQSPWLPSSSSSLPATSAQSPQQPFLNQDFVLFDTPKRSHQPSRSVSHSVAVRSASHNHRHHPHAASPSVQNQRVAQIIQATGHSTSPTAYTNRFTHSAQTPGQFYSSAPSSTVALNTDQPRAVRPPVPLFSQSTGSINTHTQGKMNVQGTDNNPTSSSMSSSRHSQALPPDFSFDDFTAFEGGASVLSSPAIHSVFDINTSSSASNMGTVSPQELLLQEPFMSAPNSTALTALTSPSIYHGSPEFGDGSYDVSPNIAGDDIGSAGDVWYPLFPPTGDNLGTSNTAVTQPAQNPAPQPQQTQPSPASGSEEVEPVERSPATRRKSGNSPTSGRHSSVAGVNSRRRDKPLPPIVVDDPSDIVAMKRARNTLAARKSRERKAMRFEELEEKIAKLEAERDHWRSLAQSLGAP</sequence>
<dbReference type="GO" id="GO:0005634">
    <property type="term" value="C:nucleus"/>
    <property type="evidence" value="ECO:0007669"/>
    <property type="project" value="UniProtKB-SubCell"/>
</dbReference>
<feature type="domain" description="BZIP" evidence="13">
    <location>
        <begin position="405"/>
        <end position="448"/>
    </location>
</feature>
<keyword evidence="6" id="KW-0010">Activator</keyword>
<comment type="subunit">
    <text evidence="2">Binds DNA as a dimer.</text>
</comment>
<dbReference type="AlphaFoldDB" id="A0A0C4E035"/>
<feature type="compositionally biased region" description="Low complexity" evidence="12">
    <location>
        <begin position="41"/>
        <end position="65"/>
    </location>
</feature>
<dbReference type="EMBL" id="ADBL01001366">
    <property type="status" value="NOT_ANNOTATED_CDS"/>
    <property type="molecule type" value="Genomic_DNA"/>
</dbReference>
<feature type="compositionally biased region" description="Polar residues" evidence="12">
    <location>
        <begin position="172"/>
        <end position="197"/>
    </location>
</feature>
<dbReference type="EnsemblFungi" id="MAPG_05701T0">
    <property type="protein sequence ID" value="MAPG_05701T0"/>
    <property type="gene ID" value="MAPG_05701"/>
</dbReference>
<evidence type="ECO:0000256" key="5">
    <source>
        <dbReference type="ARBA" id="ARBA00023125"/>
    </source>
</evidence>
<reference evidence="14" key="2">
    <citation type="submission" date="2010-05" db="EMBL/GenBank/DDBJ databases">
        <title>The Genome Sequence of Magnaporthe poae strain ATCC 64411.</title>
        <authorList>
            <consortium name="The Broad Institute Genome Sequencing Platform"/>
            <consortium name="Broad Institute Genome Sequencing Center for Infectious Disease"/>
            <person name="Ma L.-J."/>
            <person name="Dead R."/>
            <person name="Young S."/>
            <person name="Zeng Q."/>
            <person name="Koehrsen M."/>
            <person name="Alvarado L."/>
            <person name="Berlin A."/>
            <person name="Chapman S.B."/>
            <person name="Chen Z."/>
            <person name="Freedman E."/>
            <person name="Gellesch M."/>
            <person name="Goldberg J."/>
            <person name="Griggs A."/>
            <person name="Gujja S."/>
            <person name="Heilman E.R."/>
            <person name="Heiman D."/>
            <person name="Hepburn T."/>
            <person name="Howarth C."/>
            <person name="Jen D."/>
            <person name="Larson L."/>
            <person name="Mehta T."/>
            <person name="Neiman D."/>
            <person name="Pearson M."/>
            <person name="Roberts A."/>
            <person name="Saif S."/>
            <person name="Shea T."/>
            <person name="Shenoy N."/>
            <person name="Sisk P."/>
            <person name="Stolte C."/>
            <person name="Sykes S."/>
            <person name="Walk T."/>
            <person name="White J."/>
            <person name="Yandava C."/>
            <person name="Haas B."/>
            <person name="Nusbaum C."/>
            <person name="Birren B."/>
        </authorList>
    </citation>
    <scope>NUCLEOTIDE SEQUENCE</scope>
    <source>
        <strain evidence="14">ATCC 64411</strain>
    </source>
</reference>
<keyword evidence="4" id="KW-0805">Transcription regulation</keyword>
<evidence type="ECO:0000256" key="1">
    <source>
        <dbReference type="ARBA" id="ARBA00004123"/>
    </source>
</evidence>
<evidence type="ECO:0000256" key="4">
    <source>
        <dbReference type="ARBA" id="ARBA00023015"/>
    </source>
</evidence>
<feature type="compositionally biased region" description="Low complexity" evidence="12">
    <location>
        <begin position="84"/>
        <end position="96"/>
    </location>
</feature>
<keyword evidence="11" id="KW-0175">Coiled coil</keyword>
<evidence type="ECO:0000313" key="15">
    <source>
        <dbReference type="EnsemblFungi" id="MAPG_05701T0"/>
    </source>
</evidence>
<feature type="region of interest" description="Disordered" evidence="12">
    <location>
        <begin position="171"/>
        <end position="210"/>
    </location>
</feature>
<proteinExistence type="inferred from homology"/>
<dbReference type="SUPFAM" id="SSF57959">
    <property type="entry name" value="Leucine zipper domain"/>
    <property type="match status" value="1"/>
</dbReference>
<dbReference type="PROSITE" id="PS00036">
    <property type="entry name" value="BZIP_BASIC"/>
    <property type="match status" value="1"/>
</dbReference>
<feature type="coiled-coil region" evidence="11">
    <location>
        <begin position="417"/>
        <end position="444"/>
    </location>
</feature>
<feature type="compositionally biased region" description="Low complexity" evidence="12">
    <location>
        <begin position="198"/>
        <end position="207"/>
    </location>
</feature>
<dbReference type="OMA" id="STPNFME"/>
<dbReference type="Gene3D" id="3.30.160.60">
    <property type="entry name" value="Classic Zinc Finger"/>
    <property type="match status" value="1"/>
</dbReference>
<dbReference type="InterPro" id="IPR046347">
    <property type="entry name" value="bZIP_sf"/>
</dbReference>
<keyword evidence="5" id="KW-0238">DNA-binding</keyword>
<protein>
    <recommendedName>
        <fullName evidence="10">Cross-pathway control protein 1</fullName>
    </recommendedName>
</protein>
<evidence type="ECO:0000256" key="7">
    <source>
        <dbReference type="ARBA" id="ARBA00023163"/>
    </source>
</evidence>
<feature type="compositionally biased region" description="Low complexity" evidence="12">
    <location>
        <begin position="326"/>
        <end position="347"/>
    </location>
</feature>
<accession>A0A0C4E035</accession>
<dbReference type="eggNOG" id="KOG0837">
    <property type="taxonomic scope" value="Eukaryota"/>
</dbReference>
<name>A0A0C4E035_MAGP6</name>
<gene>
    <name evidence="14" type="ORF">MAPG_05701</name>
</gene>
<dbReference type="OrthoDB" id="5419235at2759"/>
<keyword evidence="3" id="KW-0028">Amino-acid biosynthesis</keyword>
<reference evidence="15" key="4">
    <citation type="journal article" date="2015" name="G3 (Bethesda)">
        <title>Genome sequences of three phytopathogenic species of the Magnaporthaceae family of fungi.</title>
        <authorList>
            <person name="Okagaki L.H."/>
            <person name="Nunes C.C."/>
            <person name="Sailsbery J."/>
            <person name="Clay B."/>
            <person name="Brown D."/>
            <person name="John T."/>
            <person name="Oh Y."/>
            <person name="Young N."/>
            <person name="Fitzgerald M."/>
            <person name="Haas B.J."/>
            <person name="Zeng Q."/>
            <person name="Young S."/>
            <person name="Adiconis X."/>
            <person name="Fan L."/>
            <person name="Levin J.Z."/>
            <person name="Mitchell T.K."/>
            <person name="Okubara P.A."/>
            <person name="Farman M.L."/>
            <person name="Kohn L.M."/>
            <person name="Birren B."/>
            <person name="Ma L.-J."/>
            <person name="Dean R.A."/>
        </authorList>
    </citation>
    <scope>NUCLEOTIDE SEQUENCE</scope>
    <source>
        <strain evidence="15">ATCC 64411 / 73-15</strain>
    </source>
</reference>
<evidence type="ECO:0000313" key="14">
    <source>
        <dbReference type="EMBL" id="KLU86689.1"/>
    </source>
</evidence>
<evidence type="ECO:0000256" key="10">
    <source>
        <dbReference type="ARBA" id="ARBA00073680"/>
    </source>
</evidence>
<dbReference type="GO" id="GO:0008652">
    <property type="term" value="P:amino acid biosynthetic process"/>
    <property type="evidence" value="ECO:0007669"/>
    <property type="project" value="UniProtKB-KW"/>
</dbReference>
<comment type="subcellular location">
    <subcellularLocation>
        <location evidence="1">Nucleus</location>
    </subcellularLocation>
</comment>
<evidence type="ECO:0000256" key="2">
    <source>
        <dbReference type="ARBA" id="ARBA00011195"/>
    </source>
</evidence>
<evidence type="ECO:0000256" key="8">
    <source>
        <dbReference type="ARBA" id="ARBA00023242"/>
    </source>
</evidence>
<dbReference type="Pfam" id="PF00170">
    <property type="entry name" value="bZIP_1"/>
    <property type="match status" value="1"/>
</dbReference>
<evidence type="ECO:0000256" key="12">
    <source>
        <dbReference type="SAM" id="MobiDB-lite"/>
    </source>
</evidence>
<comment type="similarity">
    <text evidence="9">Belongs to the bZIP family. GCN4 subfamily.</text>
</comment>
<reference evidence="16" key="1">
    <citation type="submission" date="2010-05" db="EMBL/GenBank/DDBJ databases">
        <title>The genome sequence of Magnaporthe poae strain ATCC 64411.</title>
        <authorList>
            <person name="Ma L.-J."/>
            <person name="Dead R."/>
            <person name="Young S."/>
            <person name="Zeng Q."/>
            <person name="Koehrsen M."/>
            <person name="Alvarado L."/>
            <person name="Berlin A."/>
            <person name="Chapman S.B."/>
            <person name="Chen Z."/>
            <person name="Freedman E."/>
            <person name="Gellesch M."/>
            <person name="Goldberg J."/>
            <person name="Griggs A."/>
            <person name="Gujja S."/>
            <person name="Heilman E.R."/>
            <person name="Heiman D."/>
            <person name="Hepburn T."/>
            <person name="Howarth C."/>
            <person name="Jen D."/>
            <person name="Larson L."/>
            <person name="Mehta T."/>
            <person name="Neiman D."/>
            <person name="Pearson M."/>
            <person name="Roberts A."/>
            <person name="Saif S."/>
            <person name="Shea T."/>
            <person name="Shenoy N."/>
            <person name="Sisk P."/>
            <person name="Stolte C."/>
            <person name="Sykes S."/>
            <person name="Walk T."/>
            <person name="White J."/>
            <person name="Yandava C."/>
            <person name="Haas B."/>
            <person name="Nusbaum C."/>
            <person name="Birren B."/>
        </authorList>
    </citation>
    <scope>NUCLEOTIDE SEQUENCE [LARGE SCALE GENOMIC DNA]</scope>
    <source>
        <strain evidence="16">ATCC 64411 / 73-15</strain>
    </source>
</reference>
<dbReference type="VEuPathDB" id="FungiDB:MAPG_05701"/>
<keyword evidence="7" id="KW-0804">Transcription</keyword>
<dbReference type="EMBL" id="GL876969">
    <property type="protein sequence ID" value="KLU86689.1"/>
    <property type="molecule type" value="Genomic_DNA"/>
</dbReference>
<keyword evidence="16" id="KW-1185">Reference proteome</keyword>
<dbReference type="STRING" id="644358.A0A0C4E035"/>
<evidence type="ECO:0000256" key="6">
    <source>
        <dbReference type="ARBA" id="ARBA00023159"/>
    </source>
</evidence>
<evidence type="ECO:0000313" key="16">
    <source>
        <dbReference type="Proteomes" id="UP000011715"/>
    </source>
</evidence>
<evidence type="ECO:0000259" key="13">
    <source>
        <dbReference type="PROSITE" id="PS50217"/>
    </source>
</evidence>
<evidence type="ECO:0000256" key="9">
    <source>
        <dbReference type="ARBA" id="ARBA00061302"/>
    </source>
</evidence>
<reference evidence="15" key="5">
    <citation type="submission" date="2015-06" db="UniProtKB">
        <authorList>
            <consortium name="EnsemblFungi"/>
        </authorList>
    </citation>
    <scope>IDENTIFICATION</scope>
    <source>
        <strain evidence="15">ATCC 64411</strain>
    </source>
</reference>
<dbReference type="PROSITE" id="PS50217">
    <property type="entry name" value="BZIP"/>
    <property type="match status" value="1"/>
</dbReference>
<organism evidence="15 16">
    <name type="scientific">Magnaporthiopsis poae (strain ATCC 64411 / 73-15)</name>
    <name type="common">Kentucky bluegrass fungus</name>
    <name type="synonym">Magnaporthe poae</name>
    <dbReference type="NCBI Taxonomy" id="644358"/>
    <lineage>
        <taxon>Eukaryota</taxon>
        <taxon>Fungi</taxon>
        <taxon>Dikarya</taxon>
        <taxon>Ascomycota</taxon>
        <taxon>Pezizomycotina</taxon>
        <taxon>Sordariomycetes</taxon>
        <taxon>Sordariomycetidae</taxon>
        <taxon>Magnaporthales</taxon>
        <taxon>Magnaporthaceae</taxon>
        <taxon>Magnaporthiopsis</taxon>
    </lineage>
</organism>
<dbReference type="GO" id="GO:0003700">
    <property type="term" value="F:DNA-binding transcription factor activity"/>
    <property type="evidence" value="ECO:0007669"/>
    <property type="project" value="InterPro"/>
</dbReference>
<evidence type="ECO:0000256" key="11">
    <source>
        <dbReference type="SAM" id="Coils"/>
    </source>
</evidence>
<dbReference type="GO" id="GO:0003677">
    <property type="term" value="F:DNA binding"/>
    <property type="evidence" value="ECO:0007669"/>
    <property type="project" value="UniProtKB-KW"/>
</dbReference>
<feature type="region of interest" description="Disordered" evidence="12">
    <location>
        <begin position="310"/>
        <end position="396"/>
    </location>
</feature>
<keyword evidence="8" id="KW-0539">Nucleus</keyword>